<sequence length="62" mass="7124">MINIISPCVRNCCLNGEDVCLGCFRSIDEILQWSDATEQQKQKIIYLANARKLIIDLNMDHI</sequence>
<accession>G3J0U7</accession>
<dbReference type="HOGENOM" id="CLU_162538_4_1_6"/>
<evidence type="ECO:0000313" key="2">
    <source>
        <dbReference type="Proteomes" id="UP000004664"/>
    </source>
</evidence>
<dbReference type="EMBL" id="JH109153">
    <property type="protein sequence ID" value="EGW20819.1"/>
    <property type="molecule type" value="Genomic_DNA"/>
</dbReference>
<reference evidence="1 2" key="1">
    <citation type="submission" date="2011-06" db="EMBL/GenBank/DDBJ databases">
        <title>Genomic sequence of Methylobacter tundripaludum SV96.</title>
        <authorList>
            <consortium name="US DOE Joint Genome Institute"/>
            <person name="Lucas S."/>
            <person name="Han J."/>
            <person name="Lapidus A."/>
            <person name="Cheng J.-F."/>
            <person name="Goodwin L."/>
            <person name="Pitluck S."/>
            <person name="Held B."/>
            <person name="Detter J.C."/>
            <person name="Han C."/>
            <person name="Tapia R."/>
            <person name="Land M."/>
            <person name="Hauser L."/>
            <person name="Kyrpides N."/>
            <person name="Ivanova N."/>
            <person name="Ovchinnikova G."/>
            <person name="Pagani I."/>
            <person name="Klotz M.G."/>
            <person name="Dispirito A.A."/>
            <person name="Murrell J.C."/>
            <person name="Dunfield P."/>
            <person name="Kalyuzhnaya M.G."/>
            <person name="Svenning M."/>
            <person name="Trotsenko Y.A."/>
            <person name="Stein L.Y."/>
            <person name="Woyke T."/>
        </authorList>
    </citation>
    <scope>NUCLEOTIDE SEQUENCE [LARGE SCALE GENOMIC DNA]</scope>
    <source>
        <strain evidence="2">ATCC BAA-1195 / DSM 17260 / SV96</strain>
    </source>
</reference>
<dbReference type="eggNOG" id="COG3313">
    <property type="taxonomic scope" value="Bacteria"/>
</dbReference>
<dbReference type="OrthoDB" id="9811423at2"/>
<dbReference type="InterPro" id="IPR010710">
    <property type="entry name" value="DUF1289"/>
</dbReference>
<dbReference type="RefSeq" id="WP_006893216.1">
    <property type="nucleotide sequence ID" value="NZ_JH109153.1"/>
</dbReference>
<evidence type="ECO:0008006" key="3">
    <source>
        <dbReference type="Google" id="ProtNLM"/>
    </source>
</evidence>
<protein>
    <recommendedName>
        <fullName evidence="3">Fe-S protein YdhL (DUF1289 family)</fullName>
    </recommendedName>
</protein>
<dbReference type="Proteomes" id="UP000004664">
    <property type="component" value="Unassembled WGS sequence"/>
</dbReference>
<keyword evidence="2" id="KW-1185">Reference proteome</keyword>
<dbReference type="PANTHER" id="PTHR35175">
    <property type="entry name" value="DUF1289 DOMAIN-CONTAINING PROTEIN"/>
    <property type="match status" value="1"/>
</dbReference>
<gene>
    <name evidence="1" type="ORF">Mettu_3969</name>
</gene>
<evidence type="ECO:0000313" key="1">
    <source>
        <dbReference type="EMBL" id="EGW20819.1"/>
    </source>
</evidence>
<dbReference type="AlphaFoldDB" id="G3J0U7"/>
<organism evidence="1 2">
    <name type="scientific">Methylobacter tundripaludum (strain ATCC BAA-1195 / DSM 17260 / SV96)</name>
    <dbReference type="NCBI Taxonomy" id="697282"/>
    <lineage>
        <taxon>Bacteria</taxon>
        <taxon>Pseudomonadati</taxon>
        <taxon>Pseudomonadota</taxon>
        <taxon>Gammaproteobacteria</taxon>
        <taxon>Methylococcales</taxon>
        <taxon>Methylococcaceae</taxon>
        <taxon>Methylobacter</taxon>
    </lineage>
</organism>
<dbReference type="PANTHER" id="PTHR35175:SF2">
    <property type="entry name" value="DUF1289 DOMAIN-CONTAINING PROTEIN"/>
    <property type="match status" value="1"/>
</dbReference>
<name>G3J0U7_METTV</name>
<proteinExistence type="predicted"/>
<dbReference type="Pfam" id="PF06945">
    <property type="entry name" value="DUF1289"/>
    <property type="match status" value="1"/>
</dbReference>